<dbReference type="InterPro" id="IPR009951">
    <property type="entry name" value="Host-nuc_inhib_Gam"/>
</dbReference>
<dbReference type="EMBL" id="BMKS01000004">
    <property type="protein sequence ID" value="GGG30821.1"/>
    <property type="molecule type" value="Genomic_DNA"/>
</dbReference>
<dbReference type="GO" id="GO:0003690">
    <property type="term" value="F:double-stranded DNA binding"/>
    <property type="evidence" value="ECO:0007669"/>
    <property type="project" value="InterPro"/>
</dbReference>
<name>A0A8J2ZAI5_9PROT</name>
<dbReference type="Pfam" id="PF07352">
    <property type="entry name" value="Phage_Mu_Gam"/>
    <property type="match status" value="1"/>
</dbReference>
<gene>
    <name evidence="1" type="ORF">GCM10010964_18410</name>
</gene>
<evidence type="ECO:0000313" key="2">
    <source>
        <dbReference type="Proteomes" id="UP000597507"/>
    </source>
</evidence>
<accession>A0A8J2ZAI5</accession>
<dbReference type="SUPFAM" id="SSF161266">
    <property type="entry name" value="Gam-like"/>
    <property type="match status" value="1"/>
</dbReference>
<dbReference type="AlphaFoldDB" id="A0A8J2ZAI5"/>
<dbReference type="Gene3D" id="1.20.5.170">
    <property type="match status" value="1"/>
</dbReference>
<keyword evidence="2" id="KW-1185">Reference proteome</keyword>
<reference evidence="1 2" key="1">
    <citation type="journal article" date="2014" name="Int. J. Syst. Evol. Microbiol.">
        <title>Complete genome sequence of Corynebacterium casei LMG S-19264T (=DSM 44701T), isolated from a smear-ripened cheese.</title>
        <authorList>
            <consortium name="US DOE Joint Genome Institute (JGI-PGF)"/>
            <person name="Walter F."/>
            <person name="Albersmeier A."/>
            <person name="Kalinowski J."/>
            <person name="Ruckert C."/>
        </authorList>
    </citation>
    <scope>NUCLEOTIDE SEQUENCE [LARGE SCALE GENOMIC DNA]</scope>
    <source>
        <strain evidence="1 2">CGMCC 1.16330</strain>
    </source>
</reference>
<dbReference type="GO" id="GO:0042262">
    <property type="term" value="P:DNA protection"/>
    <property type="evidence" value="ECO:0007669"/>
    <property type="project" value="InterPro"/>
</dbReference>
<evidence type="ECO:0000313" key="1">
    <source>
        <dbReference type="EMBL" id="GGG30821.1"/>
    </source>
</evidence>
<dbReference type="RefSeq" id="WP_188899709.1">
    <property type="nucleotide sequence ID" value="NZ_BMKS01000004.1"/>
</dbReference>
<evidence type="ECO:0008006" key="3">
    <source>
        <dbReference type="Google" id="ProtNLM"/>
    </source>
</evidence>
<comment type="caution">
    <text evidence="1">The sequence shown here is derived from an EMBL/GenBank/DDBJ whole genome shotgun (WGS) entry which is preliminary data.</text>
</comment>
<proteinExistence type="predicted"/>
<sequence>MTTRLKRPAEAVPAPRDREEANGYLARLGEIARVRALIQAALDEEVARRKAQAEAEAAPLAAEAERLTRGLQLWAEANRAALTEGGRIKTVKLPAGEIGWRARPPSVRIARTAEVIAALQRLGLTRFLRIKTEVDKEAMLREPEAARAVPGVSIASGGEDFVVQPAALALAPRPAAATG</sequence>
<organism evidence="1 2">
    <name type="scientific">Caldovatus sediminis</name>
    <dbReference type="NCBI Taxonomy" id="2041189"/>
    <lineage>
        <taxon>Bacteria</taxon>
        <taxon>Pseudomonadati</taxon>
        <taxon>Pseudomonadota</taxon>
        <taxon>Alphaproteobacteria</taxon>
        <taxon>Acetobacterales</taxon>
        <taxon>Roseomonadaceae</taxon>
        <taxon>Caldovatus</taxon>
    </lineage>
</organism>
<dbReference type="Proteomes" id="UP000597507">
    <property type="component" value="Unassembled WGS sequence"/>
</dbReference>
<protein>
    <recommendedName>
        <fullName evidence="3">Host-nuclease inhibitor protein Gam</fullName>
    </recommendedName>
</protein>